<evidence type="ECO:0008006" key="4">
    <source>
        <dbReference type="Google" id="ProtNLM"/>
    </source>
</evidence>
<dbReference type="Proteomes" id="UP001328107">
    <property type="component" value="Unassembled WGS sequence"/>
</dbReference>
<proteinExistence type="predicted"/>
<comment type="caution">
    <text evidence="2">The sequence shown here is derived from an EMBL/GenBank/DDBJ whole genome shotgun (WGS) entry which is preliminary data.</text>
</comment>
<dbReference type="EMBL" id="BTRK01000001">
    <property type="protein sequence ID" value="GMR32031.1"/>
    <property type="molecule type" value="Genomic_DNA"/>
</dbReference>
<accession>A0AAN5C879</accession>
<gene>
    <name evidence="2" type="ORF">PMAYCL1PPCAC_02226</name>
</gene>
<evidence type="ECO:0000256" key="1">
    <source>
        <dbReference type="SAM" id="SignalP"/>
    </source>
</evidence>
<organism evidence="2 3">
    <name type="scientific">Pristionchus mayeri</name>
    <dbReference type="NCBI Taxonomy" id="1317129"/>
    <lineage>
        <taxon>Eukaryota</taxon>
        <taxon>Metazoa</taxon>
        <taxon>Ecdysozoa</taxon>
        <taxon>Nematoda</taxon>
        <taxon>Chromadorea</taxon>
        <taxon>Rhabditida</taxon>
        <taxon>Rhabditina</taxon>
        <taxon>Diplogasteromorpha</taxon>
        <taxon>Diplogasteroidea</taxon>
        <taxon>Neodiplogasteridae</taxon>
        <taxon>Pristionchus</taxon>
    </lineage>
</organism>
<dbReference type="AlphaFoldDB" id="A0AAN5C879"/>
<sequence>MAKILLTLILVVAVEAFNMPLEIVRPRFLRGMTEKEIKGFDDIMFDRNLSFNEMLNRFREWAKEVGVESEIGAYISLHVGIDNVSDRFYSALVRGLANYFEIVQVALSNHSNMTQQAKHKILTDIQRNSWSGFTEIHEKLIERAIEMTYNVLELTEAKDSDY</sequence>
<feature type="chain" id="PRO_5043018577" description="SXP/RAL-2 family protein Ani s 5-like cation-binding domain-containing protein" evidence="1">
    <location>
        <begin position="17"/>
        <end position="162"/>
    </location>
</feature>
<name>A0AAN5C879_9BILA</name>
<evidence type="ECO:0000313" key="3">
    <source>
        <dbReference type="Proteomes" id="UP001328107"/>
    </source>
</evidence>
<evidence type="ECO:0000313" key="2">
    <source>
        <dbReference type="EMBL" id="GMR32031.1"/>
    </source>
</evidence>
<protein>
    <recommendedName>
        <fullName evidence="4">SXP/RAL-2 family protein Ani s 5-like cation-binding domain-containing protein</fullName>
    </recommendedName>
</protein>
<keyword evidence="3" id="KW-1185">Reference proteome</keyword>
<feature type="signal peptide" evidence="1">
    <location>
        <begin position="1"/>
        <end position="16"/>
    </location>
</feature>
<reference evidence="3" key="1">
    <citation type="submission" date="2022-10" db="EMBL/GenBank/DDBJ databases">
        <title>Genome assembly of Pristionchus species.</title>
        <authorList>
            <person name="Yoshida K."/>
            <person name="Sommer R.J."/>
        </authorList>
    </citation>
    <scope>NUCLEOTIDE SEQUENCE [LARGE SCALE GENOMIC DNA]</scope>
    <source>
        <strain evidence="3">RS5460</strain>
    </source>
</reference>
<keyword evidence="1" id="KW-0732">Signal</keyword>